<dbReference type="EMBL" id="KN831769">
    <property type="protein sequence ID" value="KIM48372.1"/>
    <property type="molecule type" value="Genomic_DNA"/>
</dbReference>
<keyword evidence="4" id="KW-0963">Cytoplasm</keyword>
<dbReference type="Pfam" id="PF01997">
    <property type="entry name" value="Translin"/>
    <property type="match status" value="1"/>
</dbReference>
<dbReference type="SUPFAM" id="SSF74784">
    <property type="entry name" value="Translin"/>
    <property type="match status" value="1"/>
</dbReference>
<dbReference type="InterPro" id="IPR036081">
    <property type="entry name" value="Translin_sf"/>
</dbReference>
<comment type="subcellular location">
    <subcellularLocation>
        <location evidence="2">Cytoplasm</location>
    </subcellularLocation>
    <subcellularLocation>
        <location evidence="1">Nucleus</location>
    </subcellularLocation>
</comment>
<gene>
    <name evidence="7" type="ORF">M413DRAFT_418938</name>
</gene>
<evidence type="ECO:0000256" key="3">
    <source>
        <dbReference type="ARBA" id="ARBA00005902"/>
    </source>
</evidence>
<protein>
    <recommendedName>
        <fullName evidence="9">Translin</fullName>
    </recommendedName>
</protein>
<evidence type="ECO:0000256" key="2">
    <source>
        <dbReference type="ARBA" id="ARBA00004496"/>
    </source>
</evidence>
<dbReference type="InterPro" id="IPR016068">
    <property type="entry name" value="Translin_N"/>
</dbReference>
<evidence type="ECO:0000256" key="5">
    <source>
        <dbReference type="ARBA" id="ARBA00023242"/>
    </source>
</evidence>
<comment type="similarity">
    <text evidence="3">Belongs to the translin family.</text>
</comment>
<dbReference type="HOGENOM" id="CLU_067225_2_0_1"/>
<dbReference type="GO" id="GO:0005634">
    <property type="term" value="C:nucleus"/>
    <property type="evidence" value="ECO:0007669"/>
    <property type="project" value="UniProtKB-SubCell"/>
</dbReference>
<evidence type="ECO:0000256" key="6">
    <source>
        <dbReference type="SAM" id="MobiDB-lite"/>
    </source>
</evidence>
<dbReference type="GO" id="GO:0043565">
    <property type="term" value="F:sequence-specific DNA binding"/>
    <property type="evidence" value="ECO:0007669"/>
    <property type="project" value="InterPro"/>
</dbReference>
<keyword evidence="8" id="KW-1185">Reference proteome</keyword>
<evidence type="ECO:0000256" key="1">
    <source>
        <dbReference type="ARBA" id="ARBA00004123"/>
    </source>
</evidence>
<dbReference type="STRING" id="686832.A0A0C2Z588"/>
<dbReference type="AlphaFoldDB" id="A0A0C2Z588"/>
<reference evidence="7 8" key="1">
    <citation type="submission" date="2014-04" db="EMBL/GenBank/DDBJ databases">
        <authorList>
            <consortium name="DOE Joint Genome Institute"/>
            <person name="Kuo A."/>
            <person name="Gay G."/>
            <person name="Dore J."/>
            <person name="Kohler A."/>
            <person name="Nagy L.G."/>
            <person name="Floudas D."/>
            <person name="Copeland A."/>
            <person name="Barry K.W."/>
            <person name="Cichocki N."/>
            <person name="Veneault-Fourrey C."/>
            <person name="LaButti K."/>
            <person name="Lindquist E.A."/>
            <person name="Lipzen A."/>
            <person name="Lundell T."/>
            <person name="Morin E."/>
            <person name="Murat C."/>
            <person name="Sun H."/>
            <person name="Tunlid A."/>
            <person name="Henrissat B."/>
            <person name="Grigoriev I.V."/>
            <person name="Hibbett D.S."/>
            <person name="Martin F."/>
            <person name="Nordberg H.P."/>
            <person name="Cantor M.N."/>
            <person name="Hua S.X."/>
        </authorList>
    </citation>
    <scope>NUCLEOTIDE SEQUENCE [LARGE SCALE GENOMIC DNA]</scope>
    <source>
        <strain evidence="8">h7</strain>
    </source>
</reference>
<dbReference type="OrthoDB" id="31005at2759"/>
<feature type="region of interest" description="Disordered" evidence="6">
    <location>
        <begin position="254"/>
        <end position="281"/>
    </location>
</feature>
<organism evidence="7 8">
    <name type="scientific">Hebeloma cylindrosporum</name>
    <dbReference type="NCBI Taxonomy" id="76867"/>
    <lineage>
        <taxon>Eukaryota</taxon>
        <taxon>Fungi</taxon>
        <taxon>Dikarya</taxon>
        <taxon>Basidiomycota</taxon>
        <taxon>Agaricomycotina</taxon>
        <taxon>Agaricomycetes</taxon>
        <taxon>Agaricomycetidae</taxon>
        <taxon>Agaricales</taxon>
        <taxon>Agaricineae</taxon>
        <taxon>Hymenogastraceae</taxon>
        <taxon>Hebeloma</taxon>
    </lineage>
</organism>
<dbReference type="CDD" id="cd14820">
    <property type="entry name" value="TRAX"/>
    <property type="match status" value="1"/>
</dbReference>
<evidence type="ECO:0008006" key="9">
    <source>
        <dbReference type="Google" id="ProtNLM"/>
    </source>
</evidence>
<dbReference type="InterPro" id="IPR002848">
    <property type="entry name" value="Translin_fam"/>
</dbReference>
<dbReference type="Proteomes" id="UP000053424">
    <property type="component" value="Unassembled WGS sequence"/>
</dbReference>
<accession>A0A0C2Z588</accession>
<dbReference type="Gene3D" id="1.20.58.190">
    <property type="entry name" value="Translin, domain 1"/>
    <property type="match status" value="1"/>
</dbReference>
<dbReference type="PANTHER" id="PTHR10741">
    <property type="entry name" value="TRANSLIN AND TRANSLIN ASSOCIATED PROTEIN X"/>
    <property type="match status" value="1"/>
</dbReference>
<feature type="compositionally biased region" description="Polar residues" evidence="6">
    <location>
        <begin position="254"/>
        <end position="266"/>
    </location>
</feature>
<evidence type="ECO:0000256" key="4">
    <source>
        <dbReference type="ARBA" id="ARBA00022490"/>
    </source>
</evidence>
<evidence type="ECO:0000313" key="8">
    <source>
        <dbReference type="Proteomes" id="UP000053424"/>
    </source>
</evidence>
<reference evidence="8" key="2">
    <citation type="submission" date="2015-01" db="EMBL/GenBank/DDBJ databases">
        <title>Evolutionary Origins and Diversification of the Mycorrhizal Mutualists.</title>
        <authorList>
            <consortium name="DOE Joint Genome Institute"/>
            <consortium name="Mycorrhizal Genomics Consortium"/>
            <person name="Kohler A."/>
            <person name="Kuo A."/>
            <person name="Nagy L.G."/>
            <person name="Floudas D."/>
            <person name="Copeland A."/>
            <person name="Barry K.W."/>
            <person name="Cichocki N."/>
            <person name="Veneault-Fourrey C."/>
            <person name="LaButti K."/>
            <person name="Lindquist E.A."/>
            <person name="Lipzen A."/>
            <person name="Lundell T."/>
            <person name="Morin E."/>
            <person name="Murat C."/>
            <person name="Riley R."/>
            <person name="Ohm R."/>
            <person name="Sun H."/>
            <person name="Tunlid A."/>
            <person name="Henrissat B."/>
            <person name="Grigoriev I.V."/>
            <person name="Hibbett D.S."/>
            <person name="Martin F."/>
        </authorList>
    </citation>
    <scope>NUCLEOTIDE SEQUENCE [LARGE SCALE GENOMIC DNA]</scope>
    <source>
        <strain evidence="8">h7</strain>
    </source>
</reference>
<keyword evidence="5" id="KW-0539">Nucleus</keyword>
<sequence>MPTTNIVTIFDNFRAEIDDHNDRRERLIKASRDITNLAKKTIFLLHRLVQEADGRELDDLTAGKKASQQAYPKLREIQDLYAKLQPELQGDRFWRYQRQVSPGLQEYIEALSFAHYLEHGSLITFEEVQRTLMDSQGVEVCLRQVCSALYFPLTVSDYLLGLSDLTGELMRFAISGIARRGGRNKASGVCAFVRGCKADFERMTPYIRELSKKQAVTAQSLEKIEDAAYAIVVRSSEYDLSPEMLDDIVANSISSYSDNSPETRQTFGRRRQADHSDDDDD</sequence>
<dbReference type="GO" id="GO:0005737">
    <property type="term" value="C:cytoplasm"/>
    <property type="evidence" value="ECO:0007669"/>
    <property type="project" value="UniProtKB-SubCell"/>
</dbReference>
<name>A0A0C2Z588_HEBCY</name>
<dbReference type="InterPro" id="IPR016069">
    <property type="entry name" value="Translin_C"/>
</dbReference>
<evidence type="ECO:0000313" key="7">
    <source>
        <dbReference type="EMBL" id="KIM48372.1"/>
    </source>
</evidence>
<dbReference type="Gene3D" id="1.20.58.200">
    <property type="entry name" value="Translin, domain 2"/>
    <property type="match status" value="1"/>
</dbReference>
<proteinExistence type="inferred from homology"/>